<organism evidence="1 2">
    <name type="scientific">Thelohanellus kitauei</name>
    <name type="common">Myxosporean</name>
    <dbReference type="NCBI Taxonomy" id="669202"/>
    <lineage>
        <taxon>Eukaryota</taxon>
        <taxon>Metazoa</taxon>
        <taxon>Cnidaria</taxon>
        <taxon>Myxozoa</taxon>
        <taxon>Myxosporea</taxon>
        <taxon>Bivalvulida</taxon>
        <taxon>Platysporina</taxon>
        <taxon>Myxobolidae</taxon>
        <taxon>Thelohanellus</taxon>
    </lineage>
</organism>
<dbReference type="AlphaFoldDB" id="A0A0C2M989"/>
<gene>
    <name evidence="1" type="ORF">RF11_06112</name>
</gene>
<protein>
    <submittedName>
        <fullName evidence="1">Uncharacterized protein</fullName>
    </submittedName>
</protein>
<dbReference type="Proteomes" id="UP000031668">
    <property type="component" value="Unassembled WGS sequence"/>
</dbReference>
<sequence length="99" mass="11366">MKGHETFIPESKLPSLDKKYLGDQFTFESSLWLFPYYNDLNIESTHESWSKKIMFGCSIVSENVSCVDDREIKGNKLTNFIESQTNLIGYSNSRIMGNA</sequence>
<proteinExistence type="predicted"/>
<keyword evidence="2" id="KW-1185">Reference proteome</keyword>
<accession>A0A0C2M989</accession>
<name>A0A0C2M989_THEKT</name>
<evidence type="ECO:0000313" key="1">
    <source>
        <dbReference type="EMBL" id="KII60889.1"/>
    </source>
</evidence>
<dbReference type="EMBL" id="JWZT01005397">
    <property type="protein sequence ID" value="KII60889.1"/>
    <property type="molecule type" value="Genomic_DNA"/>
</dbReference>
<reference evidence="1 2" key="1">
    <citation type="journal article" date="2014" name="Genome Biol. Evol.">
        <title>The genome of the myxosporean Thelohanellus kitauei shows adaptations to nutrient acquisition within its fish host.</title>
        <authorList>
            <person name="Yang Y."/>
            <person name="Xiong J."/>
            <person name="Zhou Z."/>
            <person name="Huo F."/>
            <person name="Miao W."/>
            <person name="Ran C."/>
            <person name="Liu Y."/>
            <person name="Zhang J."/>
            <person name="Feng J."/>
            <person name="Wang M."/>
            <person name="Wang M."/>
            <person name="Wang L."/>
            <person name="Yao B."/>
        </authorList>
    </citation>
    <scope>NUCLEOTIDE SEQUENCE [LARGE SCALE GENOMIC DNA]</scope>
    <source>
        <strain evidence="1">Wuqing</strain>
    </source>
</reference>
<evidence type="ECO:0000313" key="2">
    <source>
        <dbReference type="Proteomes" id="UP000031668"/>
    </source>
</evidence>
<comment type="caution">
    <text evidence="1">The sequence shown here is derived from an EMBL/GenBank/DDBJ whole genome shotgun (WGS) entry which is preliminary data.</text>
</comment>